<evidence type="ECO:0000313" key="2">
    <source>
        <dbReference type="EMBL" id="KAK7829448.1"/>
    </source>
</evidence>
<gene>
    <name evidence="2" type="ORF">U0070_007222</name>
</gene>
<reference evidence="2 3" key="1">
    <citation type="journal article" date="2023" name="bioRxiv">
        <title>Conserved and derived expression patterns and positive selection on dental genes reveal complex evolutionary context of ever-growing rodent molars.</title>
        <authorList>
            <person name="Calamari Z.T."/>
            <person name="Song A."/>
            <person name="Cohen E."/>
            <person name="Akter M."/>
            <person name="Roy R.D."/>
            <person name="Hallikas O."/>
            <person name="Christensen M.M."/>
            <person name="Li P."/>
            <person name="Marangoni P."/>
            <person name="Jernvall J."/>
            <person name="Klein O.D."/>
        </authorList>
    </citation>
    <scope>NUCLEOTIDE SEQUENCE [LARGE SCALE GENOMIC DNA]</scope>
    <source>
        <strain evidence="2">V071</strain>
    </source>
</reference>
<dbReference type="AlphaFoldDB" id="A0AAW0JSN9"/>
<dbReference type="EMBL" id="JBBHLL010000021">
    <property type="protein sequence ID" value="KAK7829448.1"/>
    <property type="molecule type" value="Genomic_DNA"/>
</dbReference>
<evidence type="ECO:0000313" key="3">
    <source>
        <dbReference type="Proteomes" id="UP001488838"/>
    </source>
</evidence>
<sequence>MALKRKGWPHQRSGTVSMTARTREDERYRRLLLRAMVTAATQGWSVEIPWDGSGKRQKEITFQNKGSGPESLVLVTKL</sequence>
<organism evidence="2 3">
    <name type="scientific">Myodes glareolus</name>
    <name type="common">Bank vole</name>
    <name type="synonym">Clethrionomys glareolus</name>
    <dbReference type="NCBI Taxonomy" id="447135"/>
    <lineage>
        <taxon>Eukaryota</taxon>
        <taxon>Metazoa</taxon>
        <taxon>Chordata</taxon>
        <taxon>Craniata</taxon>
        <taxon>Vertebrata</taxon>
        <taxon>Euteleostomi</taxon>
        <taxon>Mammalia</taxon>
        <taxon>Eutheria</taxon>
        <taxon>Euarchontoglires</taxon>
        <taxon>Glires</taxon>
        <taxon>Rodentia</taxon>
        <taxon>Myomorpha</taxon>
        <taxon>Muroidea</taxon>
        <taxon>Cricetidae</taxon>
        <taxon>Arvicolinae</taxon>
        <taxon>Myodes</taxon>
    </lineage>
</organism>
<dbReference type="Proteomes" id="UP001488838">
    <property type="component" value="Unassembled WGS sequence"/>
</dbReference>
<protein>
    <submittedName>
        <fullName evidence="2">Uncharacterized protein</fullName>
    </submittedName>
</protein>
<keyword evidence="3" id="KW-1185">Reference proteome</keyword>
<evidence type="ECO:0000256" key="1">
    <source>
        <dbReference type="SAM" id="MobiDB-lite"/>
    </source>
</evidence>
<accession>A0AAW0JSN9</accession>
<comment type="caution">
    <text evidence="2">The sequence shown here is derived from an EMBL/GenBank/DDBJ whole genome shotgun (WGS) entry which is preliminary data.</text>
</comment>
<name>A0AAW0JSN9_MYOGA</name>
<proteinExistence type="predicted"/>
<feature type="region of interest" description="Disordered" evidence="1">
    <location>
        <begin position="1"/>
        <end position="21"/>
    </location>
</feature>